<dbReference type="InterPro" id="IPR052917">
    <property type="entry name" value="Stress-Dev_Protein"/>
</dbReference>
<protein>
    <recommendedName>
        <fullName evidence="2">General stress protein FMN-binding split barrel domain-containing protein</fullName>
    </recommendedName>
</protein>
<accession>A0ABR3G1C5</accession>
<feature type="compositionally biased region" description="Polar residues" evidence="1">
    <location>
        <begin position="1"/>
        <end position="10"/>
    </location>
</feature>
<evidence type="ECO:0000313" key="4">
    <source>
        <dbReference type="Proteomes" id="UP001465976"/>
    </source>
</evidence>
<dbReference type="Gene3D" id="2.30.110.10">
    <property type="entry name" value="Electron Transport, Fmn-binding Protein, Chain A"/>
    <property type="match status" value="1"/>
</dbReference>
<dbReference type="InterPro" id="IPR038725">
    <property type="entry name" value="YdaG_split_barrel_FMN-bd"/>
</dbReference>
<gene>
    <name evidence="3" type="ORF">V5O48_000352</name>
</gene>
<organism evidence="3 4">
    <name type="scientific">Marasmius crinis-equi</name>
    <dbReference type="NCBI Taxonomy" id="585013"/>
    <lineage>
        <taxon>Eukaryota</taxon>
        <taxon>Fungi</taxon>
        <taxon>Dikarya</taxon>
        <taxon>Basidiomycota</taxon>
        <taxon>Agaricomycotina</taxon>
        <taxon>Agaricomycetes</taxon>
        <taxon>Agaricomycetidae</taxon>
        <taxon>Agaricales</taxon>
        <taxon>Marasmiineae</taxon>
        <taxon>Marasmiaceae</taxon>
        <taxon>Marasmius</taxon>
    </lineage>
</organism>
<comment type="caution">
    <text evidence="3">The sequence shown here is derived from an EMBL/GenBank/DDBJ whole genome shotgun (WGS) entry which is preliminary data.</text>
</comment>
<dbReference type="InterPro" id="IPR012349">
    <property type="entry name" value="Split_barrel_FMN-bd"/>
</dbReference>
<sequence>MSFSNTSTGSKPADPYTDKNQDNATTAEKIEGFEKFVTSAKYGMMTTHDTSSDKLVSRCMAVADTEVGGIDLLFFTNTESHKTDELEKNPTTNIGFLNSSGEWASVSGKAEIVTERSLIKQHYKSTLKAWMGDLGDGKHDGSENDPRIGIIRVKTQTVVYSISHKTAIGMAVEVAKGTITGETAGVNKLREITETDVLQWRSTHTK</sequence>
<evidence type="ECO:0000313" key="3">
    <source>
        <dbReference type="EMBL" id="KAL0581651.1"/>
    </source>
</evidence>
<dbReference type="SUPFAM" id="SSF50475">
    <property type="entry name" value="FMN-binding split barrel"/>
    <property type="match status" value="1"/>
</dbReference>
<dbReference type="Pfam" id="PF16242">
    <property type="entry name" value="Pyrid_ox_like"/>
    <property type="match status" value="1"/>
</dbReference>
<dbReference type="PANTHER" id="PTHR34818">
    <property type="entry name" value="PROTEIN BLI-3"/>
    <property type="match status" value="1"/>
</dbReference>
<keyword evidence="4" id="KW-1185">Reference proteome</keyword>
<proteinExistence type="predicted"/>
<reference evidence="3 4" key="1">
    <citation type="submission" date="2024-02" db="EMBL/GenBank/DDBJ databases">
        <title>A draft genome for the cacao thread blight pathogen Marasmius crinis-equi.</title>
        <authorList>
            <person name="Cohen S.P."/>
            <person name="Baruah I.K."/>
            <person name="Amoako-Attah I."/>
            <person name="Bukari Y."/>
            <person name="Meinhardt L.W."/>
            <person name="Bailey B.A."/>
        </authorList>
    </citation>
    <scope>NUCLEOTIDE SEQUENCE [LARGE SCALE GENOMIC DNA]</scope>
    <source>
        <strain evidence="3 4">GH-76</strain>
    </source>
</reference>
<feature type="region of interest" description="Disordered" evidence="1">
    <location>
        <begin position="1"/>
        <end position="23"/>
    </location>
</feature>
<name>A0ABR3G1C5_9AGAR</name>
<dbReference type="Proteomes" id="UP001465976">
    <property type="component" value="Unassembled WGS sequence"/>
</dbReference>
<dbReference type="PANTHER" id="PTHR34818:SF1">
    <property type="entry name" value="PROTEIN BLI-3"/>
    <property type="match status" value="1"/>
</dbReference>
<evidence type="ECO:0000259" key="2">
    <source>
        <dbReference type="Pfam" id="PF16242"/>
    </source>
</evidence>
<evidence type="ECO:0000256" key="1">
    <source>
        <dbReference type="SAM" id="MobiDB-lite"/>
    </source>
</evidence>
<dbReference type="EMBL" id="JBAHYK010000006">
    <property type="protein sequence ID" value="KAL0581651.1"/>
    <property type="molecule type" value="Genomic_DNA"/>
</dbReference>
<feature type="domain" description="General stress protein FMN-binding split barrel" evidence="2">
    <location>
        <begin position="29"/>
        <end position="183"/>
    </location>
</feature>